<organism evidence="3 4">
    <name type="scientific">Fructilactobacillus florum DSM 22689 = JCM 16035</name>
    <dbReference type="NCBI Taxonomy" id="1423745"/>
    <lineage>
        <taxon>Bacteria</taxon>
        <taxon>Bacillati</taxon>
        <taxon>Bacillota</taxon>
        <taxon>Bacilli</taxon>
        <taxon>Lactobacillales</taxon>
        <taxon>Lactobacillaceae</taxon>
        <taxon>Fructilactobacillus</taxon>
    </lineage>
</organism>
<dbReference type="EMBL" id="AYZI01000007">
    <property type="protein sequence ID" value="KRM91171.1"/>
    <property type="molecule type" value="Genomic_DNA"/>
</dbReference>
<dbReference type="AlphaFoldDB" id="A0A0R2CU62"/>
<feature type="domain" description="YCII-related" evidence="2">
    <location>
        <begin position="1"/>
        <end position="81"/>
    </location>
</feature>
<reference evidence="3 4" key="1">
    <citation type="journal article" date="2015" name="Genome Announc.">
        <title>Expanding the biotechnology potential of lactobacilli through comparative genomics of 213 strains and associated genera.</title>
        <authorList>
            <person name="Sun Z."/>
            <person name="Harris H.M."/>
            <person name="McCann A."/>
            <person name="Guo C."/>
            <person name="Argimon S."/>
            <person name="Zhang W."/>
            <person name="Yang X."/>
            <person name="Jeffery I.B."/>
            <person name="Cooney J.C."/>
            <person name="Kagawa T.F."/>
            <person name="Liu W."/>
            <person name="Song Y."/>
            <person name="Salvetti E."/>
            <person name="Wrobel A."/>
            <person name="Rasinkangas P."/>
            <person name="Parkhill J."/>
            <person name="Rea M.C."/>
            <person name="O'Sullivan O."/>
            <person name="Ritari J."/>
            <person name="Douillard F.P."/>
            <person name="Paul Ross R."/>
            <person name="Yang R."/>
            <person name="Briner A.E."/>
            <person name="Felis G.E."/>
            <person name="de Vos W.M."/>
            <person name="Barrangou R."/>
            <person name="Klaenhammer T.R."/>
            <person name="Caufield P.W."/>
            <person name="Cui Y."/>
            <person name="Zhang H."/>
            <person name="O'Toole P.W."/>
        </authorList>
    </citation>
    <scope>NUCLEOTIDE SEQUENCE [LARGE SCALE GENOMIC DNA]</scope>
    <source>
        <strain evidence="3 4">DSM 22689</strain>
    </source>
</reference>
<gene>
    <name evidence="3" type="ORF">FC87_GL001098</name>
</gene>
<name>A0A0R2CU62_9LACO</name>
<dbReference type="SUPFAM" id="SSF54909">
    <property type="entry name" value="Dimeric alpha+beta barrel"/>
    <property type="match status" value="1"/>
</dbReference>
<dbReference type="InterPro" id="IPR011008">
    <property type="entry name" value="Dimeric_a/b-barrel"/>
</dbReference>
<protein>
    <recommendedName>
        <fullName evidence="2">YCII-related domain-containing protein</fullName>
    </recommendedName>
</protein>
<evidence type="ECO:0000313" key="3">
    <source>
        <dbReference type="EMBL" id="KRM91171.1"/>
    </source>
</evidence>
<dbReference type="Gene3D" id="3.30.70.1060">
    <property type="entry name" value="Dimeric alpha+beta barrel"/>
    <property type="match status" value="1"/>
</dbReference>
<dbReference type="PANTHER" id="PTHR37828:SF1">
    <property type="entry name" value="YCII-RELATED DOMAIN-CONTAINING PROTEIN"/>
    <property type="match status" value="1"/>
</dbReference>
<comment type="similarity">
    <text evidence="1">Belongs to the YciI family.</text>
</comment>
<dbReference type="InterPro" id="IPR005545">
    <property type="entry name" value="YCII"/>
</dbReference>
<accession>A0A0R2CU62</accession>
<evidence type="ECO:0000259" key="2">
    <source>
        <dbReference type="Pfam" id="PF03795"/>
    </source>
</evidence>
<comment type="caution">
    <text evidence="3">The sequence shown here is derived from an EMBL/GenBank/DDBJ whole genome shotgun (WGS) entry which is preliminary data.</text>
</comment>
<dbReference type="PANTHER" id="PTHR37828">
    <property type="entry name" value="GSR2449 PROTEIN"/>
    <property type="match status" value="1"/>
</dbReference>
<evidence type="ECO:0000256" key="1">
    <source>
        <dbReference type="ARBA" id="ARBA00007689"/>
    </source>
</evidence>
<dbReference type="Pfam" id="PF03795">
    <property type="entry name" value="YCII"/>
    <property type="match status" value="1"/>
</dbReference>
<proteinExistence type="inferred from homology"/>
<sequence length="98" mass="11615">MFFLNLTYLKPVSDVEQHLKEHNAYLEHFYQAGNFIFSGRKEPRTGGVILCRAADLSTVENIYHQDPFYQKQIARYEVTEFLPTKMIPEFENIIDNKR</sequence>
<dbReference type="PATRIC" id="fig|1423745.4.peg.1162"/>
<dbReference type="RefSeq" id="WP_056961759.1">
    <property type="nucleotide sequence ID" value="NZ_AYZI01000007.1"/>
</dbReference>
<evidence type="ECO:0000313" key="4">
    <source>
        <dbReference type="Proteomes" id="UP000051586"/>
    </source>
</evidence>
<dbReference type="Proteomes" id="UP000051586">
    <property type="component" value="Unassembled WGS sequence"/>
</dbReference>